<evidence type="ECO:0000313" key="2">
    <source>
        <dbReference type="EMBL" id="KAF6084690.1"/>
    </source>
</evidence>
<organism evidence="2 3">
    <name type="scientific">Phyllostomus discolor</name>
    <name type="common">pale spear-nosed bat</name>
    <dbReference type="NCBI Taxonomy" id="89673"/>
    <lineage>
        <taxon>Eukaryota</taxon>
        <taxon>Metazoa</taxon>
        <taxon>Chordata</taxon>
        <taxon>Craniata</taxon>
        <taxon>Vertebrata</taxon>
        <taxon>Euteleostomi</taxon>
        <taxon>Mammalia</taxon>
        <taxon>Eutheria</taxon>
        <taxon>Laurasiatheria</taxon>
        <taxon>Chiroptera</taxon>
        <taxon>Yangochiroptera</taxon>
        <taxon>Phyllostomidae</taxon>
        <taxon>Phyllostominae</taxon>
        <taxon>Phyllostomus</taxon>
    </lineage>
</organism>
<name>A0A833YYS4_9CHIR</name>
<sequence length="111" mass="12872">MTPRQAHFSRVKRKRGKKKGLSTSIPVQLLEPMTLNKSTKQMKEEDGRNTDAIVKAAFLKKCKDAGLLNDLFEEILDRLHSIQERLMDETTSESGTKTPKFLYRYFSQTYM</sequence>
<comment type="caution">
    <text evidence="2">The sequence shown here is derived from an EMBL/GenBank/DDBJ whole genome shotgun (WGS) entry which is preliminary data.</text>
</comment>
<proteinExistence type="predicted"/>
<protein>
    <submittedName>
        <fullName evidence="2">PHD finger protein 11</fullName>
    </submittedName>
</protein>
<dbReference type="Proteomes" id="UP000664940">
    <property type="component" value="Unassembled WGS sequence"/>
</dbReference>
<dbReference type="EMBL" id="JABVXQ010000012">
    <property type="protein sequence ID" value="KAF6084690.1"/>
    <property type="molecule type" value="Genomic_DNA"/>
</dbReference>
<feature type="region of interest" description="Disordered" evidence="1">
    <location>
        <begin position="1"/>
        <end position="23"/>
    </location>
</feature>
<accession>A0A833YYS4</accession>
<evidence type="ECO:0000313" key="3">
    <source>
        <dbReference type="Proteomes" id="UP000664940"/>
    </source>
</evidence>
<gene>
    <name evidence="2" type="ORF">HJG60_014884</name>
</gene>
<reference evidence="2 3" key="1">
    <citation type="journal article" date="2020" name="Nature">
        <title>Six reference-quality genomes reveal evolution of bat adaptations.</title>
        <authorList>
            <person name="Jebb D."/>
            <person name="Huang Z."/>
            <person name="Pippel M."/>
            <person name="Hughes G.M."/>
            <person name="Lavrichenko K."/>
            <person name="Devanna P."/>
            <person name="Winkler S."/>
            <person name="Jermiin L.S."/>
            <person name="Skirmuntt E.C."/>
            <person name="Katzourakis A."/>
            <person name="Burkitt-Gray L."/>
            <person name="Ray D.A."/>
            <person name="Sullivan K.A.M."/>
            <person name="Roscito J.G."/>
            <person name="Kirilenko B.M."/>
            <person name="Davalos L.M."/>
            <person name="Corthals A.P."/>
            <person name="Power M.L."/>
            <person name="Jones G."/>
            <person name="Ransome R.D."/>
            <person name="Dechmann D.K.N."/>
            <person name="Locatelli A.G."/>
            <person name="Puechmaille S.J."/>
            <person name="Fedrigo O."/>
            <person name="Jarvis E.D."/>
            <person name="Hiller M."/>
            <person name="Vernes S.C."/>
            <person name="Myers E.W."/>
            <person name="Teeling E.C."/>
        </authorList>
    </citation>
    <scope>NUCLEOTIDE SEQUENCE [LARGE SCALE GENOMIC DNA]</scope>
    <source>
        <strain evidence="2">Bat1K_MPI-CBG_1</strain>
    </source>
</reference>
<feature type="compositionally biased region" description="Basic residues" evidence="1">
    <location>
        <begin position="7"/>
        <end position="20"/>
    </location>
</feature>
<dbReference type="AlphaFoldDB" id="A0A833YYS4"/>
<evidence type="ECO:0000256" key="1">
    <source>
        <dbReference type="SAM" id="MobiDB-lite"/>
    </source>
</evidence>